<comment type="subcellular location">
    <subcellularLocation>
        <location evidence="1">Membrane</location>
    </subcellularLocation>
</comment>
<evidence type="ECO:0000256" key="1">
    <source>
        <dbReference type="ARBA" id="ARBA00004370"/>
    </source>
</evidence>
<dbReference type="Proteomes" id="UP000789831">
    <property type="component" value="Unassembled WGS sequence"/>
</dbReference>
<dbReference type="GO" id="GO:0032934">
    <property type="term" value="F:sterol binding"/>
    <property type="evidence" value="ECO:0007669"/>
    <property type="project" value="TreeGrafter"/>
</dbReference>
<dbReference type="EMBL" id="CAJVPL010000503">
    <property type="protein sequence ID" value="CAG8504097.1"/>
    <property type="molecule type" value="Genomic_DNA"/>
</dbReference>
<dbReference type="GO" id="GO:0032366">
    <property type="term" value="P:intracellular sterol transport"/>
    <property type="evidence" value="ECO:0007669"/>
    <property type="project" value="TreeGrafter"/>
</dbReference>
<accession>A0A9N8ZR74</accession>
<feature type="domain" description="VASt" evidence="5">
    <location>
        <begin position="11"/>
        <end position="180"/>
    </location>
</feature>
<evidence type="ECO:0000259" key="5">
    <source>
        <dbReference type="PROSITE" id="PS51778"/>
    </source>
</evidence>
<proteinExistence type="predicted"/>
<dbReference type="GO" id="GO:0005886">
    <property type="term" value="C:plasma membrane"/>
    <property type="evidence" value="ECO:0007669"/>
    <property type="project" value="TreeGrafter"/>
</dbReference>
<dbReference type="PANTHER" id="PTHR23319">
    <property type="entry name" value="GRAM DOMAIN CONTAINING 1B, ISOFORM E"/>
    <property type="match status" value="1"/>
</dbReference>
<evidence type="ECO:0000313" key="7">
    <source>
        <dbReference type="Proteomes" id="UP000789831"/>
    </source>
</evidence>
<comment type="caution">
    <text evidence="6">The sequence shown here is derived from an EMBL/GenBank/DDBJ whole genome shotgun (WGS) entry which is preliminary data.</text>
</comment>
<dbReference type="GO" id="GO:0140268">
    <property type="term" value="C:endoplasmic reticulum-plasma membrane contact site"/>
    <property type="evidence" value="ECO:0007669"/>
    <property type="project" value="TreeGrafter"/>
</dbReference>
<evidence type="ECO:0000313" key="6">
    <source>
        <dbReference type="EMBL" id="CAG8504097.1"/>
    </source>
</evidence>
<dbReference type="Pfam" id="PF16016">
    <property type="entry name" value="VASt"/>
    <property type="match status" value="1"/>
</dbReference>
<dbReference type="PROSITE" id="PS51778">
    <property type="entry name" value="VAST"/>
    <property type="match status" value="1"/>
</dbReference>
<keyword evidence="2 4" id="KW-0472">Membrane</keyword>
<organism evidence="6 7">
    <name type="scientific">Ambispora gerdemannii</name>
    <dbReference type="NCBI Taxonomy" id="144530"/>
    <lineage>
        <taxon>Eukaryota</taxon>
        <taxon>Fungi</taxon>
        <taxon>Fungi incertae sedis</taxon>
        <taxon>Mucoromycota</taxon>
        <taxon>Glomeromycotina</taxon>
        <taxon>Glomeromycetes</taxon>
        <taxon>Archaeosporales</taxon>
        <taxon>Ambisporaceae</taxon>
        <taxon>Ambispora</taxon>
    </lineage>
</organism>
<protein>
    <submittedName>
        <fullName evidence="6">9582_t:CDS:1</fullName>
    </submittedName>
</protein>
<dbReference type="GO" id="GO:0005739">
    <property type="term" value="C:mitochondrion"/>
    <property type="evidence" value="ECO:0007669"/>
    <property type="project" value="TreeGrafter"/>
</dbReference>
<dbReference type="GO" id="GO:0005789">
    <property type="term" value="C:endoplasmic reticulum membrane"/>
    <property type="evidence" value="ECO:0007669"/>
    <property type="project" value="TreeGrafter"/>
</dbReference>
<gene>
    <name evidence="6" type="ORF">AGERDE_LOCUS4397</name>
</gene>
<dbReference type="AlphaFoldDB" id="A0A9N8ZR74"/>
<dbReference type="OrthoDB" id="2162691at2759"/>
<dbReference type="InterPro" id="IPR031968">
    <property type="entry name" value="VASt"/>
</dbReference>
<evidence type="ECO:0000256" key="4">
    <source>
        <dbReference type="SAM" id="Phobius"/>
    </source>
</evidence>
<reference evidence="6" key="1">
    <citation type="submission" date="2021-06" db="EMBL/GenBank/DDBJ databases">
        <authorList>
            <person name="Kallberg Y."/>
            <person name="Tangrot J."/>
            <person name="Rosling A."/>
        </authorList>
    </citation>
    <scope>NUCLEOTIDE SEQUENCE</scope>
    <source>
        <strain evidence="6">MT106</strain>
    </source>
</reference>
<evidence type="ECO:0000256" key="3">
    <source>
        <dbReference type="SAM" id="MobiDB-lite"/>
    </source>
</evidence>
<keyword evidence="4" id="KW-1133">Transmembrane helix</keyword>
<evidence type="ECO:0000256" key="2">
    <source>
        <dbReference type="ARBA" id="ARBA00023136"/>
    </source>
</evidence>
<dbReference type="PANTHER" id="PTHR23319:SF4">
    <property type="entry name" value="GRAM DOMAIN CONTAINING 1B, ISOFORM E"/>
    <property type="match status" value="1"/>
</dbReference>
<keyword evidence="7" id="KW-1185">Reference proteome</keyword>
<dbReference type="GO" id="GO:0120015">
    <property type="term" value="F:sterol transfer activity"/>
    <property type="evidence" value="ECO:0007669"/>
    <property type="project" value="TreeGrafter"/>
</dbReference>
<feature type="region of interest" description="Disordered" evidence="3">
    <location>
        <begin position="277"/>
        <end position="315"/>
    </location>
</feature>
<sequence>MCDCLKNRKHYNSIVLDTKFTGSVEKIYNLLFTDGFVRRYLIERERCTNINISEWISDPDDKLTRTSSFNWPTGPKCYLKDECLHRDFDGYVTCLTTTNTPDLPYGSYFSVKTRTCIMWAGANETRVIVTAAVEFLDSTWFKVRSLLSNLDMIEKAALDGQKQYHKQIALAIRRYIAAEEGGLPVRGVNEVMADSETQSSVYRSILWVVIACVLVYIACGLVSTVVNKFYNWLGSTDKLSGDVFYESQRLRVYSSMFDDAEGDHLWVWISEKHEESKSDETNTSELDENPSTITSNSTSENQSSSESNESNSYPERRQKLKNHFMNYFEHFDNFGDRALSRPSNSRRHPLASSSVPPTLDDIHGQIEDLQHLQRLVHAAQYQANKLADIAEEERAYLLQLEKNMLNNSKLNDLRNTQSTNSPWKKCNAFSTV</sequence>
<dbReference type="GO" id="GO:0032541">
    <property type="term" value="C:cortical endoplasmic reticulum"/>
    <property type="evidence" value="ECO:0007669"/>
    <property type="project" value="TreeGrafter"/>
</dbReference>
<feature type="transmembrane region" description="Helical" evidence="4">
    <location>
        <begin position="205"/>
        <end position="226"/>
    </location>
</feature>
<name>A0A9N8ZR74_9GLOM</name>
<feature type="compositionally biased region" description="Low complexity" evidence="3">
    <location>
        <begin position="289"/>
        <end position="312"/>
    </location>
</feature>
<keyword evidence="4" id="KW-0812">Transmembrane</keyword>
<dbReference type="InterPro" id="IPR051482">
    <property type="entry name" value="Cholesterol_transport"/>
</dbReference>